<evidence type="ECO:0000313" key="2">
    <source>
        <dbReference type="EMBL" id="EAT81962.2"/>
    </source>
</evidence>
<evidence type="ECO:0000256" key="1">
    <source>
        <dbReference type="SAM" id="MobiDB-lite"/>
    </source>
</evidence>
<dbReference type="AlphaFoldDB" id="Q0UCE6"/>
<dbReference type="EMBL" id="CH445341">
    <property type="protein sequence ID" value="EAT81962.2"/>
    <property type="molecule type" value="Genomic_DNA"/>
</dbReference>
<dbReference type="InParanoid" id="Q0UCE6"/>
<dbReference type="STRING" id="321614.Q0UCE6"/>
<dbReference type="VEuPathDB" id="FungiDB:JI435_105680"/>
<dbReference type="Proteomes" id="UP000001055">
    <property type="component" value="Unassembled WGS sequence"/>
</dbReference>
<dbReference type="GO" id="GO:0030014">
    <property type="term" value="C:CCR4-NOT complex"/>
    <property type="evidence" value="ECO:0007669"/>
    <property type="project" value="InterPro"/>
</dbReference>
<sequence length="446" mass="50261">MAGYNSRNESDFEKSFRLKNTIDVFEKRARVEPNAQALAVLMNCEYLLWLLNKDTPQKQNPFLSHWVEAIQRLDATGGQHESNGVAKNDLSADKISAARVLWIKMLLQGEDVKYLLDQTSQQASISLLSDGLREPFDLRPYVRMLEDEGIYEKTPEPDTNGHAAPTQSQNGVDTLHRHTSAKKTIDSTEDLIQQRKADILRNLELDTDTAIFEITRLPISLTYLDFLTTLLTDRTLETHSIDPAPIITQYIQHALRTIERMGKPPAPSDDGEVLEYGKEAQTRHILLLLLFIKSLIRKGLVEMDTLYYEIAEISVRGRDVHIASILEDRGAVKTTSGVYGEIGKIQLHIVPNYDDSAALKTHVRVPTERPGEASRSGLCVATGTMLNLSYKSKACIVQIVILRSNRKTHSEVSSTETETIDVLLHDELRKDLEIKEHAIPSLRSEQ</sequence>
<dbReference type="eggNOG" id="ENOG502SRQ1">
    <property type="taxonomic scope" value="Eukaryota"/>
</dbReference>
<dbReference type="HOGENOM" id="CLU_614088_0_0_1"/>
<feature type="region of interest" description="Disordered" evidence="1">
    <location>
        <begin position="152"/>
        <end position="173"/>
    </location>
</feature>
<dbReference type="GeneID" id="5977741"/>
<accession>Q0UCE6</accession>
<reference evidence="3" key="1">
    <citation type="journal article" date="2007" name="Plant Cell">
        <title>Dothideomycete-plant interactions illuminated by genome sequencing and EST analysis of the wheat pathogen Stagonospora nodorum.</title>
        <authorList>
            <person name="Hane J.K."/>
            <person name="Lowe R.G."/>
            <person name="Solomon P.S."/>
            <person name="Tan K.C."/>
            <person name="Schoch C.L."/>
            <person name="Spatafora J.W."/>
            <person name="Crous P.W."/>
            <person name="Kodira C."/>
            <person name="Birren B.W."/>
            <person name="Galagan J.E."/>
            <person name="Torriani S.F."/>
            <person name="McDonald B.A."/>
            <person name="Oliver R.P."/>
        </authorList>
    </citation>
    <scope>NUCLEOTIDE SEQUENCE [LARGE SCALE GENOMIC DNA]</scope>
    <source>
        <strain evidence="3">SN15 / ATCC MYA-4574 / FGSC 10173</strain>
    </source>
</reference>
<gene>
    <name evidence="2" type="ORF">SNOG_10568</name>
</gene>
<organism evidence="2 3">
    <name type="scientific">Phaeosphaeria nodorum (strain SN15 / ATCC MYA-4574 / FGSC 10173)</name>
    <name type="common">Glume blotch fungus</name>
    <name type="synonym">Parastagonospora nodorum</name>
    <dbReference type="NCBI Taxonomy" id="321614"/>
    <lineage>
        <taxon>Eukaryota</taxon>
        <taxon>Fungi</taxon>
        <taxon>Dikarya</taxon>
        <taxon>Ascomycota</taxon>
        <taxon>Pezizomycotina</taxon>
        <taxon>Dothideomycetes</taxon>
        <taxon>Pleosporomycetidae</taxon>
        <taxon>Pleosporales</taxon>
        <taxon>Pleosporineae</taxon>
        <taxon>Phaeosphaeriaceae</taxon>
        <taxon>Parastagonospora</taxon>
    </lineage>
</organism>
<dbReference type="RefSeq" id="XP_001800834.1">
    <property type="nucleotide sequence ID" value="XM_001800782.1"/>
</dbReference>
<protein>
    <submittedName>
        <fullName evidence="2">Uncharacterized protein</fullName>
    </submittedName>
</protein>
<dbReference type="InterPro" id="IPR019312">
    <property type="entry name" value="CNOT11"/>
</dbReference>
<dbReference type="KEGG" id="pno:SNOG_10568"/>
<proteinExistence type="predicted"/>
<evidence type="ECO:0000313" key="3">
    <source>
        <dbReference type="Proteomes" id="UP000001055"/>
    </source>
</evidence>
<name>Q0UCE6_PHANO</name>
<dbReference type="Pfam" id="PF10155">
    <property type="entry name" value="CNOT11"/>
    <property type="match status" value="1"/>
</dbReference>